<evidence type="ECO:0000313" key="1">
    <source>
        <dbReference type="EMBL" id="CAG7717993.1"/>
    </source>
</evidence>
<dbReference type="EMBL" id="CAJVCH010050104">
    <property type="protein sequence ID" value="CAG7717993.1"/>
    <property type="molecule type" value="Genomic_DNA"/>
</dbReference>
<gene>
    <name evidence="1" type="ORF">AFUS01_LOCUS7417</name>
</gene>
<keyword evidence="2" id="KW-1185">Reference proteome</keyword>
<organism evidence="1 2">
    <name type="scientific">Allacma fusca</name>
    <dbReference type="NCBI Taxonomy" id="39272"/>
    <lineage>
        <taxon>Eukaryota</taxon>
        <taxon>Metazoa</taxon>
        <taxon>Ecdysozoa</taxon>
        <taxon>Arthropoda</taxon>
        <taxon>Hexapoda</taxon>
        <taxon>Collembola</taxon>
        <taxon>Symphypleona</taxon>
        <taxon>Sminthuridae</taxon>
        <taxon>Allacma</taxon>
    </lineage>
</organism>
<reference evidence="1" key="1">
    <citation type="submission" date="2021-06" db="EMBL/GenBank/DDBJ databases">
        <authorList>
            <person name="Hodson N. C."/>
            <person name="Mongue J. A."/>
            <person name="Jaron S. K."/>
        </authorList>
    </citation>
    <scope>NUCLEOTIDE SEQUENCE</scope>
</reference>
<dbReference type="Proteomes" id="UP000708208">
    <property type="component" value="Unassembled WGS sequence"/>
</dbReference>
<comment type="caution">
    <text evidence="1">The sequence shown here is derived from an EMBL/GenBank/DDBJ whole genome shotgun (WGS) entry which is preliminary data.</text>
</comment>
<proteinExistence type="predicted"/>
<dbReference type="AlphaFoldDB" id="A0A8J2NQH8"/>
<accession>A0A8J2NQH8</accession>
<name>A0A8J2NQH8_9HEXA</name>
<protein>
    <submittedName>
        <fullName evidence="1">Uncharacterized protein</fullName>
    </submittedName>
</protein>
<evidence type="ECO:0000313" key="2">
    <source>
        <dbReference type="Proteomes" id="UP000708208"/>
    </source>
</evidence>
<sequence length="83" mass="9382">MKKQDHTAKGLQPWIISTSIKLHMRKDVRIILPEVSFRNSHSCGNLRRPVCHPLITSLWVQSGCSVFGDHHEEGLGSNVIPQK</sequence>